<sequence>MRCSVLRSQFRLAQFRLQHSTSADFAESPWFGVPFVLLYRAVIAIFCSVIIIWSGFYYPDAKLEWFIYLTNWSFFFLTLYFICATIVTAIHLKKQHQQQRNIVMNGNERVRSLQMDVIIQDTETKSSADVECQVIATAGSQEVSRDIPLFWYHKALWVLYNIASTAAVLVTIAFWTFLGGTGAMSVFTHAINSVLAVVDTMLSSVPVRLFHAAYPMLYFIVYVIFTVIYWAAGEPSIYPMTDYAGKPVLSTVTAWFGVPFVLLYRAVTAISCSVIIMRSGFYYATLKWFRYLTNWSFFFLTLYFICATIVTAIRLKKQHRRNTVNTVMNGNERGRSLQMDVITEDTETKSSADVECQVIATVDSQEVSRDIHCSGTIRDYGYFTI</sequence>
<dbReference type="AlphaFoldDB" id="A0AAD9UZ20"/>
<feature type="transmembrane region" description="Helical" evidence="1">
    <location>
        <begin position="288"/>
        <end position="313"/>
    </location>
</feature>
<feature type="transmembrane region" description="Helical" evidence="1">
    <location>
        <begin position="65"/>
        <end position="90"/>
    </location>
</feature>
<dbReference type="Pfam" id="PF21534">
    <property type="entry name" value="Rost"/>
    <property type="match status" value="1"/>
</dbReference>
<feature type="transmembrane region" description="Helical" evidence="1">
    <location>
        <begin position="155"/>
        <end position="177"/>
    </location>
</feature>
<dbReference type="GO" id="GO:0016020">
    <property type="term" value="C:membrane"/>
    <property type="evidence" value="ECO:0007669"/>
    <property type="project" value="TreeGrafter"/>
</dbReference>
<accession>A0AAD9UZ20</accession>
<reference evidence="2" key="1">
    <citation type="journal article" date="2023" name="G3 (Bethesda)">
        <title>Whole genome assembly and annotation of the endangered Caribbean coral Acropora cervicornis.</title>
        <authorList>
            <person name="Selwyn J.D."/>
            <person name="Vollmer S.V."/>
        </authorList>
    </citation>
    <scope>NUCLEOTIDE SEQUENCE</scope>
    <source>
        <strain evidence="2">K2</strain>
    </source>
</reference>
<dbReference type="PANTHER" id="PTHR12242">
    <property type="entry name" value="OS02G0130600 PROTEIN-RELATED"/>
    <property type="match status" value="1"/>
</dbReference>
<organism evidence="2 3">
    <name type="scientific">Acropora cervicornis</name>
    <name type="common">Staghorn coral</name>
    <dbReference type="NCBI Taxonomy" id="6130"/>
    <lineage>
        <taxon>Eukaryota</taxon>
        <taxon>Metazoa</taxon>
        <taxon>Cnidaria</taxon>
        <taxon>Anthozoa</taxon>
        <taxon>Hexacorallia</taxon>
        <taxon>Scleractinia</taxon>
        <taxon>Astrocoeniina</taxon>
        <taxon>Acroporidae</taxon>
        <taxon>Acropora</taxon>
    </lineage>
</organism>
<comment type="caution">
    <text evidence="2">The sequence shown here is derived from an EMBL/GenBank/DDBJ whole genome shotgun (WGS) entry which is preliminary data.</text>
</comment>
<dbReference type="PANTHER" id="PTHR12242:SF45">
    <property type="entry name" value="MARVEL DOMAIN-CONTAINING PROTEIN"/>
    <property type="match status" value="1"/>
</dbReference>
<dbReference type="InterPro" id="IPR049352">
    <property type="entry name" value="Rost"/>
</dbReference>
<gene>
    <name evidence="2" type="ORF">P5673_023464</name>
</gene>
<feature type="transmembrane region" description="Helical" evidence="1">
    <location>
        <begin position="214"/>
        <end position="232"/>
    </location>
</feature>
<feature type="transmembrane region" description="Helical" evidence="1">
    <location>
        <begin position="252"/>
        <end position="276"/>
    </location>
</feature>
<name>A0AAD9UZ20_ACRCE</name>
<keyword evidence="1" id="KW-0812">Transmembrane</keyword>
<protein>
    <submittedName>
        <fullName evidence="2">Protein rolling stone</fullName>
    </submittedName>
</protein>
<evidence type="ECO:0000256" key="1">
    <source>
        <dbReference type="SAM" id="Phobius"/>
    </source>
</evidence>
<evidence type="ECO:0000313" key="3">
    <source>
        <dbReference type="Proteomes" id="UP001249851"/>
    </source>
</evidence>
<evidence type="ECO:0000313" key="2">
    <source>
        <dbReference type="EMBL" id="KAK2554825.1"/>
    </source>
</evidence>
<dbReference type="Proteomes" id="UP001249851">
    <property type="component" value="Unassembled WGS sequence"/>
</dbReference>
<proteinExistence type="predicted"/>
<keyword evidence="1" id="KW-1133">Transmembrane helix</keyword>
<dbReference type="EMBL" id="JARQWQ010000066">
    <property type="protein sequence ID" value="KAK2554825.1"/>
    <property type="molecule type" value="Genomic_DNA"/>
</dbReference>
<keyword evidence="1" id="KW-0472">Membrane</keyword>
<reference evidence="2" key="2">
    <citation type="journal article" date="2023" name="Science">
        <title>Genomic signatures of disease resistance in endangered staghorn corals.</title>
        <authorList>
            <person name="Vollmer S.V."/>
            <person name="Selwyn J.D."/>
            <person name="Despard B.A."/>
            <person name="Roesel C.L."/>
        </authorList>
    </citation>
    <scope>NUCLEOTIDE SEQUENCE</scope>
    <source>
        <strain evidence="2">K2</strain>
    </source>
</reference>
<keyword evidence="3" id="KW-1185">Reference proteome</keyword>
<feature type="transmembrane region" description="Helical" evidence="1">
    <location>
        <begin position="37"/>
        <end position="59"/>
    </location>
</feature>